<reference evidence="3" key="1">
    <citation type="submission" date="2020-01" db="EMBL/GenBank/DDBJ databases">
        <title>Genome sequence of Kobresia littledalei, the first chromosome-level genome in the family Cyperaceae.</title>
        <authorList>
            <person name="Qu G."/>
        </authorList>
    </citation>
    <scope>NUCLEOTIDE SEQUENCE</scope>
    <source>
        <strain evidence="3">C.B.Clarke</strain>
        <tissue evidence="3">Leaf</tissue>
    </source>
</reference>
<evidence type="ECO:0000259" key="2">
    <source>
        <dbReference type="PROSITE" id="PS51752"/>
    </source>
</evidence>
<comment type="caution">
    <text evidence="3">The sequence shown here is derived from an EMBL/GenBank/DDBJ whole genome shotgun (WGS) entry which is preliminary data.</text>
</comment>
<dbReference type="InterPro" id="IPR036404">
    <property type="entry name" value="Jacalin-like_lectin_dom_sf"/>
</dbReference>
<dbReference type="PANTHER" id="PTHR47293">
    <property type="entry name" value="JACALIN-RELATED LECTIN 3"/>
    <property type="match status" value="1"/>
</dbReference>
<accession>A0A833QUQ4</accession>
<dbReference type="OrthoDB" id="581739at2759"/>
<dbReference type="AlphaFoldDB" id="A0A833QUQ4"/>
<organism evidence="3 4">
    <name type="scientific">Carex littledalei</name>
    <dbReference type="NCBI Taxonomy" id="544730"/>
    <lineage>
        <taxon>Eukaryota</taxon>
        <taxon>Viridiplantae</taxon>
        <taxon>Streptophyta</taxon>
        <taxon>Embryophyta</taxon>
        <taxon>Tracheophyta</taxon>
        <taxon>Spermatophyta</taxon>
        <taxon>Magnoliopsida</taxon>
        <taxon>Liliopsida</taxon>
        <taxon>Poales</taxon>
        <taxon>Cyperaceae</taxon>
        <taxon>Cyperoideae</taxon>
        <taxon>Cariceae</taxon>
        <taxon>Carex</taxon>
        <taxon>Carex subgen. Euthyceras</taxon>
    </lineage>
</organism>
<dbReference type="PANTHER" id="PTHR47293:SF15">
    <property type="entry name" value="JACALIN-RELATED LECTIN 19"/>
    <property type="match status" value="1"/>
</dbReference>
<sequence>MARDIHIKLASVGLNEQGTPWNDGGHQKIEKIVIGYTPSFISSIEVVYSDGGDDTRVLAPRHGANSSSLIKMMTITEPITRIHGTYCSYTGITSLELSSRRGTYCTINNDGNANANANANASSFTFDSDSGFTGFHGRADDFQLKALGVYVNSTAKSRLRPNPERDCSVL</sequence>
<dbReference type="Proteomes" id="UP000623129">
    <property type="component" value="Unassembled WGS sequence"/>
</dbReference>
<gene>
    <name evidence="3" type="ORF">FCM35_KLT08618</name>
</gene>
<evidence type="ECO:0000313" key="4">
    <source>
        <dbReference type="Proteomes" id="UP000623129"/>
    </source>
</evidence>
<keyword evidence="4" id="KW-1185">Reference proteome</keyword>
<dbReference type="GO" id="GO:0030246">
    <property type="term" value="F:carbohydrate binding"/>
    <property type="evidence" value="ECO:0007669"/>
    <property type="project" value="UniProtKB-KW"/>
</dbReference>
<dbReference type="InterPro" id="IPR001229">
    <property type="entry name" value="Jacalin-like_lectin_dom"/>
</dbReference>
<keyword evidence="1 3" id="KW-0430">Lectin</keyword>
<feature type="domain" description="Jacalin-type lectin" evidence="2">
    <location>
        <begin position="6"/>
        <end position="153"/>
    </location>
</feature>
<evidence type="ECO:0000256" key="1">
    <source>
        <dbReference type="ARBA" id="ARBA00022734"/>
    </source>
</evidence>
<proteinExistence type="predicted"/>
<dbReference type="Gene3D" id="2.100.10.30">
    <property type="entry name" value="Jacalin-like lectin domain"/>
    <property type="match status" value="1"/>
</dbReference>
<name>A0A833QUQ4_9POAL</name>
<dbReference type="SMART" id="SM00915">
    <property type="entry name" value="Jacalin"/>
    <property type="match status" value="1"/>
</dbReference>
<protein>
    <submittedName>
        <fullName evidence="3">Jacalin-related lectin 33</fullName>
    </submittedName>
</protein>
<evidence type="ECO:0000313" key="3">
    <source>
        <dbReference type="EMBL" id="KAF3325538.1"/>
    </source>
</evidence>
<dbReference type="EMBL" id="SWLB01000019">
    <property type="protein sequence ID" value="KAF3325538.1"/>
    <property type="molecule type" value="Genomic_DNA"/>
</dbReference>
<dbReference type="SUPFAM" id="SSF51101">
    <property type="entry name" value="Mannose-binding lectins"/>
    <property type="match status" value="1"/>
</dbReference>
<dbReference type="Pfam" id="PF01419">
    <property type="entry name" value="Jacalin"/>
    <property type="match status" value="1"/>
</dbReference>
<dbReference type="PROSITE" id="PS51752">
    <property type="entry name" value="JACALIN_LECTIN"/>
    <property type="match status" value="1"/>
</dbReference>